<comment type="catalytic activity">
    <reaction evidence="3">
        <text>alpha-L-fucose = beta-L-fucose</text>
        <dbReference type="Rhea" id="RHEA:25580"/>
        <dbReference type="ChEBI" id="CHEBI:42548"/>
        <dbReference type="ChEBI" id="CHEBI:42589"/>
        <dbReference type="EC" id="5.1.3.29"/>
    </reaction>
</comment>
<dbReference type="SUPFAM" id="SSF102546">
    <property type="entry name" value="RbsD-like"/>
    <property type="match status" value="1"/>
</dbReference>
<dbReference type="InterPro" id="IPR050443">
    <property type="entry name" value="RbsD/FucU_mutarotase"/>
</dbReference>
<keyword evidence="2 4" id="KW-0413">Isomerase</keyword>
<dbReference type="InterPro" id="IPR023750">
    <property type="entry name" value="RbsD-like_sf"/>
</dbReference>
<evidence type="ECO:0000256" key="1">
    <source>
        <dbReference type="ARBA" id="ARBA00000223"/>
    </source>
</evidence>
<evidence type="ECO:0000313" key="5">
    <source>
        <dbReference type="Proteomes" id="UP000259211"/>
    </source>
</evidence>
<dbReference type="EMBL" id="NOWI01000001">
    <property type="protein sequence ID" value="RFT46963.1"/>
    <property type="molecule type" value="Genomic_DNA"/>
</dbReference>
<evidence type="ECO:0000313" key="4">
    <source>
        <dbReference type="EMBL" id="RFT46963.1"/>
    </source>
</evidence>
<evidence type="ECO:0000256" key="2">
    <source>
        <dbReference type="ARBA" id="ARBA00023235"/>
    </source>
</evidence>
<dbReference type="Pfam" id="PF05025">
    <property type="entry name" value="RbsD_FucU"/>
    <property type="match status" value="1"/>
</dbReference>
<sequence length="138" mass="15117">MLKEIPDILSPDAVKLMMEMGHGDTLLIADGNYPATTNNPRVIRADGHKLTDLLDAVLKLFPLDRVVDAPVTLMSTGNNTKPPVWKQFEEIVERHEGGVQFGQLDRYPFYDAGAKAAGIIQSGDRALFGNIMLQKGAL</sequence>
<dbReference type="Gene3D" id="3.40.1650.10">
    <property type="entry name" value="RbsD-like domain"/>
    <property type="match status" value="1"/>
</dbReference>
<protein>
    <submittedName>
        <fullName evidence="4">Fucose isomerase</fullName>
    </submittedName>
</protein>
<dbReference type="PANTHER" id="PTHR31690">
    <property type="entry name" value="FUCOSE MUTAROTASE"/>
    <property type="match status" value="1"/>
</dbReference>
<comment type="caution">
    <text evidence="4">The sequence shown here is derived from an EMBL/GenBank/DDBJ whole genome shotgun (WGS) entry which is preliminary data.</text>
</comment>
<reference evidence="4 5" key="1">
    <citation type="submission" date="2017-07" db="EMBL/GenBank/DDBJ databases">
        <authorList>
            <person name="Sun Z.S."/>
            <person name="Albrecht U."/>
            <person name="Echele G."/>
            <person name="Lee C.C."/>
        </authorList>
    </citation>
    <scope>NUCLEOTIDE SEQUENCE [LARGE SCALE GENOMIC DNA]</scope>
    <source>
        <strain evidence="4 5">P16-029</strain>
    </source>
</reference>
<dbReference type="GO" id="GO:0042806">
    <property type="term" value="F:fucose binding"/>
    <property type="evidence" value="ECO:0007669"/>
    <property type="project" value="TreeGrafter"/>
</dbReference>
<name>A0A3E2DPU5_9ACTN</name>
<proteinExistence type="predicted"/>
<organism evidence="4 5">
    <name type="scientific">Cutibacterium avidum</name>
    <dbReference type="NCBI Taxonomy" id="33010"/>
    <lineage>
        <taxon>Bacteria</taxon>
        <taxon>Bacillati</taxon>
        <taxon>Actinomycetota</taxon>
        <taxon>Actinomycetes</taxon>
        <taxon>Propionibacteriales</taxon>
        <taxon>Propionibacteriaceae</taxon>
        <taxon>Cutibacterium</taxon>
    </lineage>
</organism>
<dbReference type="AlphaFoldDB" id="A0A3E2DPU5"/>
<dbReference type="Proteomes" id="UP000259211">
    <property type="component" value="Unassembled WGS sequence"/>
</dbReference>
<dbReference type="GO" id="GO:0062193">
    <property type="term" value="F:D-ribose pyranase activity"/>
    <property type="evidence" value="ECO:0007669"/>
    <property type="project" value="UniProtKB-EC"/>
</dbReference>
<dbReference type="GO" id="GO:0036373">
    <property type="term" value="F:L-fucose mutarotase activity"/>
    <property type="evidence" value="ECO:0007669"/>
    <property type="project" value="UniProtKB-EC"/>
</dbReference>
<dbReference type="InterPro" id="IPR007721">
    <property type="entry name" value="RbsD_FucU"/>
</dbReference>
<gene>
    <name evidence="4" type="ORF">CHT91_01235</name>
</gene>
<dbReference type="GO" id="GO:0006004">
    <property type="term" value="P:fucose metabolic process"/>
    <property type="evidence" value="ECO:0007669"/>
    <property type="project" value="TreeGrafter"/>
</dbReference>
<comment type="catalytic activity">
    <reaction evidence="1">
        <text>beta-D-ribopyranose = beta-D-ribofuranose</text>
        <dbReference type="Rhea" id="RHEA:25432"/>
        <dbReference type="ChEBI" id="CHEBI:27476"/>
        <dbReference type="ChEBI" id="CHEBI:47002"/>
        <dbReference type="EC" id="5.4.99.62"/>
    </reaction>
</comment>
<accession>A0A3E2DPU5</accession>
<dbReference type="PANTHER" id="PTHR31690:SF4">
    <property type="entry name" value="FUCOSE MUTAROTASE"/>
    <property type="match status" value="1"/>
</dbReference>
<dbReference type="RefSeq" id="WP_117188331.1">
    <property type="nucleotide sequence ID" value="NZ_NOWI01000001.1"/>
</dbReference>
<evidence type="ECO:0000256" key="3">
    <source>
        <dbReference type="ARBA" id="ARBA00036324"/>
    </source>
</evidence>